<protein>
    <submittedName>
        <fullName evidence="2">Uncharacterized protein</fullName>
    </submittedName>
</protein>
<evidence type="ECO:0000313" key="3">
    <source>
        <dbReference type="Proteomes" id="UP001430356"/>
    </source>
</evidence>
<dbReference type="AlphaFoldDB" id="A0AAW0ELE6"/>
<evidence type="ECO:0000313" key="2">
    <source>
        <dbReference type="EMBL" id="KAK7194998.1"/>
    </source>
</evidence>
<feature type="compositionally biased region" description="Low complexity" evidence="1">
    <location>
        <begin position="246"/>
        <end position="261"/>
    </location>
</feature>
<gene>
    <name evidence="2" type="ORF">NESM_000422500</name>
</gene>
<dbReference type="Proteomes" id="UP001430356">
    <property type="component" value="Unassembled WGS sequence"/>
</dbReference>
<reference evidence="2 3" key="1">
    <citation type="journal article" date="2021" name="MBio">
        <title>A New Model Trypanosomatid, Novymonas esmeraldas: Genomic Perception of Its 'Candidatus Pandoraea novymonadis' Endosymbiont.</title>
        <authorList>
            <person name="Zakharova A."/>
            <person name="Saura A."/>
            <person name="Butenko A."/>
            <person name="Podesvova L."/>
            <person name="Warmusova S."/>
            <person name="Kostygov A.Y."/>
            <person name="Nenarokova A."/>
            <person name="Lukes J."/>
            <person name="Opperdoes F.R."/>
            <person name="Yurchenko V."/>
        </authorList>
    </citation>
    <scope>NUCLEOTIDE SEQUENCE [LARGE SCALE GENOMIC DNA]</scope>
    <source>
        <strain evidence="2 3">E262AT.01</strain>
    </source>
</reference>
<organism evidence="2 3">
    <name type="scientific">Novymonas esmeraldas</name>
    <dbReference type="NCBI Taxonomy" id="1808958"/>
    <lineage>
        <taxon>Eukaryota</taxon>
        <taxon>Discoba</taxon>
        <taxon>Euglenozoa</taxon>
        <taxon>Kinetoplastea</taxon>
        <taxon>Metakinetoplastina</taxon>
        <taxon>Trypanosomatida</taxon>
        <taxon>Trypanosomatidae</taxon>
        <taxon>Novymonas</taxon>
    </lineage>
</organism>
<proteinExistence type="predicted"/>
<evidence type="ECO:0000256" key="1">
    <source>
        <dbReference type="SAM" id="MobiDB-lite"/>
    </source>
</evidence>
<dbReference type="EMBL" id="JAECZO010000046">
    <property type="protein sequence ID" value="KAK7194998.1"/>
    <property type="molecule type" value="Genomic_DNA"/>
</dbReference>
<feature type="compositionally biased region" description="Low complexity" evidence="1">
    <location>
        <begin position="228"/>
        <end position="237"/>
    </location>
</feature>
<sequence>MLRHTGAALTVFQNAYAPRVLGKMTPDRLELTMIILKERKKRVRYLGSFFHHFGDRTLMNFAHSGARRGTRYIIGTHHDRIEYRHPSRDNSKVDLRAVKMAGTQYDMMGGYTRMSWDNSICSTNIMNDPTFKRQFSNASREETTAMLEEWGVRYIMLDEIRKPSLMDCKYHKHNIYSDKFTWSPDPDTNHMRGEIEYKWKGDELIEYGDYNAHTAHPANFSSSSAATAGAKAGAPANPWFRHTVTAPAPASKAAAKAASPS</sequence>
<keyword evidence="3" id="KW-1185">Reference proteome</keyword>
<name>A0AAW0ELE6_9TRYP</name>
<comment type="caution">
    <text evidence="2">The sequence shown here is derived from an EMBL/GenBank/DDBJ whole genome shotgun (WGS) entry which is preliminary data.</text>
</comment>
<accession>A0AAW0ELE6</accession>
<feature type="region of interest" description="Disordered" evidence="1">
    <location>
        <begin position="228"/>
        <end position="261"/>
    </location>
</feature>